<accession>A0A852USS2</accession>
<comment type="caution">
    <text evidence="3">The sequence shown here is derived from an EMBL/GenBank/DDBJ whole genome shotgun (WGS) entry which is preliminary data.</text>
</comment>
<protein>
    <submittedName>
        <fullName evidence="3">Putative membrane protein (TIGR02234 family)</fullName>
    </submittedName>
</protein>
<evidence type="ECO:0000313" key="4">
    <source>
        <dbReference type="Proteomes" id="UP000576393"/>
    </source>
</evidence>
<dbReference type="AlphaFoldDB" id="A0A852USS2"/>
<dbReference type="RefSeq" id="WP_179818362.1">
    <property type="nucleotide sequence ID" value="NZ_JACCCO010000001.1"/>
</dbReference>
<feature type="region of interest" description="Disordered" evidence="1">
    <location>
        <begin position="152"/>
        <end position="210"/>
    </location>
</feature>
<proteinExistence type="predicted"/>
<sequence length="210" mass="20346">MTAARALWTWVAVCAAGAGLVLLASGRDWFTVTYGARAVPVAAAGVAPALGPAAWASLAAVVAVLATRGVWRRIVGGVMAVCGAGAVAAAWAGSRPAAAVAVAAEQATGAAGQTGGLVAAVPAWPVVAGVGGLVLLAGGVVAAVKGGAWPGMSDRYERSGGAGRAAARGTGERALWDAIDRGADPTVDPETPDDPEAPGRPDGPGTPRPS</sequence>
<keyword evidence="2" id="KW-0472">Membrane</keyword>
<feature type="compositionally biased region" description="Basic and acidic residues" evidence="1">
    <location>
        <begin position="170"/>
        <end position="183"/>
    </location>
</feature>
<feature type="transmembrane region" description="Helical" evidence="2">
    <location>
        <begin position="74"/>
        <end position="92"/>
    </location>
</feature>
<gene>
    <name evidence="3" type="ORF">HDA43_000817</name>
</gene>
<dbReference type="InterPro" id="IPR019051">
    <property type="entry name" value="Trp_biosyn_TM_oprn/chp"/>
</dbReference>
<feature type="transmembrane region" description="Helical" evidence="2">
    <location>
        <begin position="46"/>
        <end position="67"/>
    </location>
</feature>
<evidence type="ECO:0000256" key="1">
    <source>
        <dbReference type="SAM" id="MobiDB-lite"/>
    </source>
</evidence>
<dbReference type="Pfam" id="PF09534">
    <property type="entry name" value="Trp_oprn_chp"/>
    <property type="match status" value="1"/>
</dbReference>
<reference evidence="3 4" key="1">
    <citation type="submission" date="2020-07" db="EMBL/GenBank/DDBJ databases">
        <title>Sequencing the genomes of 1000 actinobacteria strains.</title>
        <authorList>
            <person name="Klenk H.-P."/>
        </authorList>
    </citation>
    <scope>NUCLEOTIDE SEQUENCE [LARGE SCALE GENOMIC DNA]</scope>
    <source>
        <strain evidence="3 4">DSM 45763</strain>
    </source>
</reference>
<feature type="transmembrane region" description="Helical" evidence="2">
    <location>
        <begin position="7"/>
        <end position="26"/>
    </location>
</feature>
<evidence type="ECO:0000256" key="2">
    <source>
        <dbReference type="SAM" id="Phobius"/>
    </source>
</evidence>
<organism evidence="3 4">
    <name type="scientific">Streptosporangium sandarakinum</name>
    <dbReference type="NCBI Taxonomy" id="1260955"/>
    <lineage>
        <taxon>Bacteria</taxon>
        <taxon>Bacillati</taxon>
        <taxon>Actinomycetota</taxon>
        <taxon>Actinomycetes</taxon>
        <taxon>Streptosporangiales</taxon>
        <taxon>Streptosporangiaceae</taxon>
        <taxon>Streptosporangium</taxon>
    </lineage>
</organism>
<name>A0A852USS2_9ACTN</name>
<dbReference type="Proteomes" id="UP000576393">
    <property type="component" value="Unassembled WGS sequence"/>
</dbReference>
<keyword evidence="4" id="KW-1185">Reference proteome</keyword>
<keyword evidence="2" id="KW-0812">Transmembrane</keyword>
<dbReference type="EMBL" id="JACCCO010000001">
    <property type="protein sequence ID" value="NYF38658.1"/>
    <property type="molecule type" value="Genomic_DNA"/>
</dbReference>
<evidence type="ECO:0000313" key="3">
    <source>
        <dbReference type="EMBL" id="NYF38658.1"/>
    </source>
</evidence>
<keyword evidence="2" id="KW-1133">Transmembrane helix</keyword>
<feature type="transmembrane region" description="Helical" evidence="2">
    <location>
        <begin position="123"/>
        <end position="144"/>
    </location>
</feature>